<dbReference type="Gene3D" id="2.30.40.10">
    <property type="entry name" value="Urease, subunit C, domain 1"/>
    <property type="match status" value="1"/>
</dbReference>
<accession>A0A2X3CHG5</accession>
<evidence type="ECO:0000256" key="1">
    <source>
        <dbReference type="ARBA" id="ARBA00001947"/>
    </source>
</evidence>
<dbReference type="InterPro" id="IPR032466">
    <property type="entry name" value="Metal_Hydrolase"/>
</dbReference>
<keyword evidence="5 7" id="KW-0378">Hydrolase</keyword>
<dbReference type="AlphaFoldDB" id="A0A2X3CHG5"/>
<evidence type="ECO:0000256" key="2">
    <source>
        <dbReference type="ARBA" id="ARBA00002368"/>
    </source>
</evidence>
<evidence type="ECO:0000313" key="8">
    <source>
        <dbReference type="Proteomes" id="UP000250675"/>
    </source>
</evidence>
<comment type="function">
    <text evidence="2">Catalyzes the reversible cyclization of carbamoyl aspartate to dihydroorotate.</text>
</comment>
<dbReference type="PANTHER" id="PTHR43668">
    <property type="entry name" value="ALLANTOINASE"/>
    <property type="match status" value="1"/>
</dbReference>
<dbReference type="EMBL" id="UASO01000003">
    <property type="protein sequence ID" value="SQC11206.1"/>
    <property type="molecule type" value="Genomic_DNA"/>
</dbReference>
<dbReference type="GO" id="GO:0004151">
    <property type="term" value="F:dihydroorotase activity"/>
    <property type="evidence" value="ECO:0007669"/>
    <property type="project" value="UniProtKB-EC"/>
</dbReference>
<name>A0A2X3CHG5_KLEPN</name>
<dbReference type="GO" id="GO:0005737">
    <property type="term" value="C:cytoplasm"/>
    <property type="evidence" value="ECO:0007669"/>
    <property type="project" value="TreeGrafter"/>
</dbReference>
<sequence>MLGHKLKCNPSVKSSFHQEALWRGVNEGIIDVIATDHAPHLLEEKQNDYFAAPSGLPLVQHALPALLDMSSRGIFTPEMVVRKTSHAVAERFQLKDRGYIREGYWADLVVIDPFSHQQIIREDVAYKCGWSPFEGRILSGGAVDMTLVNGHVIWNGRTIQQKYGLPLEFCR</sequence>
<protein>
    <submittedName>
        <fullName evidence="7">Dihydroorotase</fullName>
        <ecNumber evidence="7">3.5.2.3</ecNumber>
    </submittedName>
</protein>
<dbReference type="Proteomes" id="UP000250675">
    <property type="component" value="Unassembled WGS sequence"/>
</dbReference>
<dbReference type="RefSeq" id="WP_264318628.1">
    <property type="nucleotide sequence ID" value="NZ_JACEES010000019.1"/>
</dbReference>
<dbReference type="EC" id="3.5.2.3" evidence="7"/>
<dbReference type="GO" id="GO:0004038">
    <property type="term" value="F:allantoinase activity"/>
    <property type="evidence" value="ECO:0007669"/>
    <property type="project" value="TreeGrafter"/>
</dbReference>
<evidence type="ECO:0000256" key="3">
    <source>
        <dbReference type="ARBA" id="ARBA00010286"/>
    </source>
</evidence>
<evidence type="ECO:0000256" key="4">
    <source>
        <dbReference type="ARBA" id="ARBA00022723"/>
    </source>
</evidence>
<dbReference type="InterPro" id="IPR011059">
    <property type="entry name" value="Metal-dep_hydrolase_composite"/>
</dbReference>
<evidence type="ECO:0000313" key="7">
    <source>
        <dbReference type="EMBL" id="SQC11206.1"/>
    </source>
</evidence>
<dbReference type="PROSITE" id="PS00483">
    <property type="entry name" value="DIHYDROOROTASE_2"/>
    <property type="match status" value="1"/>
</dbReference>
<gene>
    <name evidence="7" type="primary">pyrC_2</name>
    <name evidence="7" type="ORF">NCTC9645_00540</name>
</gene>
<proteinExistence type="inferred from homology"/>
<evidence type="ECO:0000256" key="5">
    <source>
        <dbReference type="ARBA" id="ARBA00022801"/>
    </source>
</evidence>
<dbReference type="Gene3D" id="3.20.20.140">
    <property type="entry name" value="Metal-dependent hydrolases"/>
    <property type="match status" value="1"/>
</dbReference>
<dbReference type="InterPro" id="IPR050138">
    <property type="entry name" value="DHOase/Allantoinase_Hydrolase"/>
</dbReference>
<evidence type="ECO:0000259" key="6">
    <source>
        <dbReference type="Pfam" id="PF01979"/>
    </source>
</evidence>
<dbReference type="PANTHER" id="PTHR43668:SF4">
    <property type="entry name" value="ALLANTOINASE"/>
    <property type="match status" value="1"/>
</dbReference>
<feature type="domain" description="Amidohydrolase-related" evidence="6">
    <location>
        <begin position="14"/>
        <end position="152"/>
    </location>
</feature>
<reference evidence="7 8" key="1">
    <citation type="submission" date="2018-06" db="EMBL/GenBank/DDBJ databases">
        <authorList>
            <consortium name="Pathogen Informatics"/>
            <person name="Doyle S."/>
        </authorList>
    </citation>
    <scope>NUCLEOTIDE SEQUENCE [LARGE SCALE GENOMIC DNA]</scope>
    <source>
        <strain evidence="7 8">NCTC9645</strain>
    </source>
</reference>
<comment type="similarity">
    <text evidence="3">Belongs to the metallo-dependent hydrolases superfamily. DHOase family. Class I DHOase subfamily.</text>
</comment>
<dbReference type="SUPFAM" id="SSF51556">
    <property type="entry name" value="Metallo-dependent hydrolases"/>
    <property type="match status" value="1"/>
</dbReference>
<comment type="cofactor">
    <cofactor evidence="1">
        <name>Zn(2+)</name>
        <dbReference type="ChEBI" id="CHEBI:29105"/>
    </cofactor>
</comment>
<dbReference type="GO" id="GO:0006145">
    <property type="term" value="P:purine nucleobase catabolic process"/>
    <property type="evidence" value="ECO:0007669"/>
    <property type="project" value="TreeGrafter"/>
</dbReference>
<dbReference type="GO" id="GO:0046872">
    <property type="term" value="F:metal ion binding"/>
    <property type="evidence" value="ECO:0007669"/>
    <property type="project" value="UniProtKB-KW"/>
</dbReference>
<dbReference type="InterPro" id="IPR002195">
    <property type="entry name" value="Dihydroorotase_CS"/>
</dbReference>
<keyword evidence="4" id="KW-0479">Metal-binding</keyword>
<dbReference type="Pfam" id="PF01979">
    <property type="entry name" value="Amidohydro_1"/>
    <property type="match status" value="1"/>
</dbReference>
<organism evidence="7 8">
    <name type="scientific">Klebsiella pneumoniae</name>
    <dbReference type="NCBI Taxonomy" id="573"/>
    <lineage>
        <taxon>Bacteria</taxon>
        <taxon>Pseudomonadati</taxon>
        <taxon>Pseudomonadota</taxon>
        <taxon>Gammaproteobacteria</taxon>
        <taxon>Enterobacterales</taxon>
        <taxon>Enterobacteriaceae</taxon>
        <taxon>Klebsiella/Raoultella group</taxon>
        <taxon>Klebsiella</taxon>
        <taxon>Klebsiella pneumoniae complex</taxon>
    </lineage>
</organism>
<dbReference type="InterPro" id="IPR006680">
    <property type="entry name" value="Amidohydro-rel"/>
</dbReference>
<dbReference type="SUPFAM" id="SSF51338">
    <property type="entry name" value="Composite domain of metallo-dependent hydrolases"/>
    <property type="match status" value="1"/>
</dbReference>